<reference evidence="119" key="1">
    <citation type="journal article" date="2018" name="Microbiome">
        <title>Comparative analysis of rodent and small mammal viromes to better understand the wildlife origin of emerging infectious diseases.</title>
        <authorList>
            <person name="Wu Z."/>
            <person name="Lu L."/>
            <person name="Du J."/>
            <person name="Yang L."/>
            <person name="Ren X."/>
            <person name="Liu B."/>
            <person name="Jiang J."/>
            <person name="Yang J."/>
            <person name="Dong J."/>
            <person name="Sun L."/>
            <person name="Zhu Y."/>
            <person name="Li Y."/>
            <person name="Zheng D."/>
            <person name="Zhang C."/>
            <person name="Su H."/>
            <person name="Zheng Y."/>
            <person name="Zhou H."/>
            <person name="Zhu G."/>
            <person name="Li H."/>
            <person name="Chmura A."/>
            <person name="Yang F."/>
            <person name="Daszak P."/>
            <person name="Wang J."/>
            <person name="Liu Q."/>
            <person name="Jin Q."/>
        </authorList>
    </citation>
    <scope>NUCLEOTIDE SEQUENCE</scope>
    <source>
        <strain evidence="119">RtAs-CoV/IM2014</strain>
    </source>
</reference>
<keyword evidence="58" id="KW-0922">Interferon antiviral system evasion</keyword>
<evidence type="ECO:0000256" key="10">
    <source>
        <dbReference type="ARBA" id="ARBA00003443"/>
    </source>
</evidence>
<dbReference type="InterPro" id="IPR014822">
    <property type="entry name" value="NSP9_CoV"/>
</dbReference>
<evidence type="ECO:0000256" key="19">
    <source>
        <dbReference type="ARBA" id="ARBA00022603"/>
    </source>
</evidence>
<dbReference type="InterPro" id="IPR047573">
    <property type="entry name" value="CoV_NSP2_M"/>
</dbReference>
<comment type="catalytic activity">
    <reaction evidence="1">
        <text>Thiol-dependent hydrolysis of ester, thioester, amide, peptide and isopeptide bonds formed by the C-terminal Gly of ubiquitin (a 76-residue protein attached to proteins as an intracellular targeting signal).</text>
        <dbReference type="EC" id="3.4.19.12"/>
    </reaction>
</comment>
<dbReference type="InterPro" id="IPR042515">
    <property type="entry name" value="NSP15_N_CoV"/>
</dbReference>
<comment type="function">
    <text evidence="80">Plays a role in the initial induction of autophagosomes from host endoplasmic reticulum. Later, limits the expansion of these phagosomes that are no longer able to deliver viral components to lysosomes.</text>
</comment>
<keyword evidence="38" id="KW-1193">Eukaryotic host translation shutoff by virus</keyword>
<evidence type="ECO:0000256" key="46">
    <source>
        <dbReference type="ARBA" id="ARBA00022884"/>
    </source>
</evidence>
<dbReference type="GO" id="GO:0039595">
    <property type="term" value="P:symbiont-mediated degradation of host mRNA"/>
    <property type="evidence" value="ECO:0007669"/>
    <property type="project" value="UniProtKB-KW"/>
</dbReference>
<comment type="catalytic activity">
    <reaction evidence="77">
        <text>ATP + H2O = ADP + phosphate + H(+)</text>
        <dbReference type="Rhea" id="RHEA:13065"/>
        <dbReference type="ChEBI" id="CHEBI:15377"/>
        <dbReference type="ChEBI" id="CHEBI:15378"/>
        <dbReference type="ChEBI" id="CHEBI:30616"/>
        <dbReference type="ChEBI" id="CHEBI:43474"/>
        <dbReference type="ChEBI" id="CHEBI:456216"/>
        <dbReference type="EC" id="3.6.4.13"/>
    </reaction>
</comment>
<comment type="function">
    <text evidence="76">Plays a role in viral transcription/replication and prevents the simultaneous activation of host cell dsRNA sensors, such as MDA5/IFIH1, OAS, and PKR. Acts by degrading the 5'-polyuridines generated during replication of the poly(A) region of viral genomic and subgenomic RNAs. Catalyzes a two-step reaction in which a 2'3'-cyclic phosphate (2'3'-cP) is first generated by 2'-O transesterification, which is then hydrolyzed to a 3'-phosphate (3'-P). If not degraded, poly(U) RNA would hybridize with poly(A) RNA tails and activate host dsRNA sensors.</text>
</comment>
<dbReference type="Pfam" id="PF06471">
    <property type="entry name" value="CoV_ExoN"/>
    <property type="match status" value="1"/>
</dbReference>
<feature type="domain" description="Peptidase C16" evidence="88">
    <location>
        <begin position="1421"/>
        <end position="1672"/>
    </location>
</feature>
<evidence type="ECO:0000256" key="36">
    <source>
        <dbReference type="ARBA" id="ARBA00022806"/>
    </source>
</evidence>
<evidence type="ECO:0000313" key="119">
    <source>
        <dbReference type="EMBL" id="ATP66731.1"/>
    </source>
</evidence>
<dbReference type="CDD" id="cd21409">
    <property type="entry name" value="1B_cv_Nsp13-like"/>
    <property type="match status" value="1"/>
</dbReference>
<dbReference type="GO" id="GO:0085034">
    <property type="term" value="P:symbiont-mediated suppression of host NF-kappaB cascade"/>
    <property type="evidence" value="ECO:0007669"/>
    <property type="project" value="UniProtKB-KW"/>
</dbReference>
<feature type="transmembrane region" description="Helical" evidence="86">
    <location>
        <begin position="3451"/>
        <end position="3472"/>
    </location>
</feature>
<evidence type="ECO:0000256" key="24">
    <source>
        <dbReference type="ARBA" id="ARBA00022679"/>
    </source>
</evidence>
<feature type="transmembrane region" description="Helical" evidence="86">
    <location>
        <begin position="3512"/>
        <end position="3531"/>
    </location>
</feature>
<dbReference type="InterPro" id="IPR044401">
    <property type="entry name" value="NSP15_NendoU_CoV"/>
</dbReference>
<evidence type="ECO:0000256" key="76">
    <source>
        <dbReference type="ARBA" id="ARBA00046192"/>
    </source>
</evidence>
<dbReference type="SUPFAM" id="SSF53335">
    <property type="entry name" value="S-adenosyl-L-methionine-dependent methyltransferases"/>
    <property type="match status" value="1"/>
</dbReference>
<dbReference type="Pfam" id="PF19215">
    <property type="entry name" value="CoV_NSP15_C"/>
    <property type="match status" value="1"/>
</dbReference>
<dbReference type="PROSITE" id="PS51993">
    <property type="entry name" value="COV_3ECTO"/>
    <property type="match status" value="1"/>
</dbReference>
<feature type="domain" description="Macro" evidence="89">
    <location>
        <begin position="1650"/>
        <end position="1822"/>
    </location>
</feature>
<comment type="subunit">
    <text evidence="68">Monomer. Homodimer. Only the homodimer shows catalytic activity.</text>
</comment>
<keyword evidence="16" id="KW-0696">RNA-directed RNA polymerase</keyword>
<comment type="function">
    <text evidence="8">Participates in the assembly of virally-induced cytoplasmic double-membrane vesicles necessary for viral replication.</text>
</comment>
<dbReference type="InterPro" id="IPR044381">
    <property type="entry name" value="NSP3_DPUP_MHV"/>
</dbReference>
<feature type="active site" evidence="83">
    <location>
        <position position="6551"/>
    </location>
</feature>
<evidence type="ECO:0000256" key="85">
    <source>
        <dbReference type="SAM" id="MobiDB-lite"/>
    </source>
</evidence>
<evidence type="ECO:0000259" key="104">
    <source>
        <dbReference type="PROSITE" id="PS51953"/>
    </source>
</evidence>
<comment type="function">
    <text evidence="81">Responsible for the cleavages located at the N-terminus of the replicase polyprotein. In addition, PL-PRO possesses a deubiquitinating/deISGylating activity and processes both 'Lys-48'- and 'Lys-63'-linked polyubiquitin chains from cellular substrates. Participates together with nsp4 in the assembly of virally-induced cytoplasmic double-membrane vesicles necessary for viral replication. Antagonizes innate immune induction of type I interferon by blocking the phosphorylation, dimerization and subsequent nuclear translocation of host IRF3. Also prevents host NF-kappa-B signaling.</text>
</comment>
<dbReference type="CDD" id="cd21560">
    <property type="entry name" value="betaCoV-Nsp6"/>
    <property type="match status" value="1"/>
</dbReference>
<evidence type="ECO:0000259" key="110">
    <source>
        <dbReference type="PROSITE" id="PS51962"/>
    </source>
</evidence>
<dbReference type="InterPro" id="IPR048672">
    <property type="entry name" value="NSP13_ZBD_CoV"/>
</dbReference>
<evidence type="ECO:0000256" key="28">
    <source>
        <dbReference type="ARBA" id="ARBA00022723"/>
    </source>
</evidence>
<evidence type="ECO:0000259" key="101">
    <source>
        <dbReference type="PROSITE" id="PS51950"/>
    </source>
</evidence>
<dbReference type="InterPro" id="IPR022733">
    <property type="entry name" value="DPUP_SUD_C_bCoV"/>
</dbReference>
<dbReference type="PROSITE" id="PS50507">
    <property type="entry name" value="RDRP_SSRNA_POS"/>
    <property type="match status" value="1"/>
</dbReference>
<dbReference type="PROSITE" id="PS51955">
    <property type="entry name" value="NIV_2_O_MTASE"/>
    <property type="match status" value="1"/>
</dbReference>
<evidence type="ECO:0000256" key="62">
    <source>
        <dbReference type="ARBA" id="ARBA00029611"/>
    </source>
</evidence>
<dbReference type="PROSITE" id="PS51657">
    <property type="entry name" value="PSRV_HELICASE"/>
    <property type="match status" value="1"/>
</dbReference>
<dbReference type="SUPFAM" id="SSF142877">
    <property type="entry name" value="EndoU-like"/>
    <property type="match status" value="1"/>
</dbReference>
<dbReference type="PROSITE" id="PS51952">
    <property type="entry name" value="COV_EXON_MTASE_COACT"/>
    <property type="match status" value="1"/>
</dbReference>
<evidence type="ECO:0000256" key="66">
    <source>
        <dbReference type="ARBA" id="ARBA00034506"/>
    </source>
</evidence>
<comment type="subunit">
    <text evidence="67">Interacts with nsp8 and nsp12 to form the replication-transcription complex (RTC): nsp12, nsp7, two subunits of nsp8, and up to two subunits of nsp13.</text>
</comment>
<dbReference type="CDD" id="cd21524">
    <property type="entry name" value="DPUP_MHV_Nsp3"/>
    <property type="match status" value="1"/>
</dbReference>
<dbReference type="PROSITE" id="PS51154">
    <property type="entry name" value="MACRO"/>
    <property type="match status" value="1"/>
</dbReference>
<dbReference type="InterPro" id="IPR032505">
    <property type="entry name" value="CoV_NSP4_C"/>
</dbReference>
<evidence type="ECO:0000256" key="43">
    <source>
        <dbReference type="ARBA" id="ARBA00022863"/>
    </source>
</evidence>
<dbReference type="CDD" id="cd21732">
    <property type="entry name" value="betaCoV_PLPro"/>
    <property type="match status" value="1"/>
</dbReference>
<dbReference type="Gene3D" id="3.40.50.150">
    <property type="entry name" value="Vaccinia Virus protein VP39"/>
    <property type="match status" value="1"/>
</dbReference>
<evidence type="ECO:0000256" key="65">
    <source>
        <dbReference type="ARBA" id="ARBA00034503"/>
    </source>
</evidence>
<dbReference type="CDD" id="cd21812">
    <property type="entry name" value="MHV-like_Nsp3_betaSM"/>
    <property type="match status" value="1"/>
</dbReference>
<evidence type="ECO:0000256" key="18">
    <source>
        <dbReference type="ARBA" id="ARBA00022581"/>
    </source>
</evidence>
<dbReference type="GO" id="GO:0003968">
    <property type="term" value="F:RNA-directed RNA polymerase activity"/>
    <property type="evidence" value="ECO:0007669"/>
    <property type="project" value="UniProtKB-KW"/>
</dbReference>
<evidence type="ECO:0000256" key="3">
    <source>
        <dbReference type="ARBA" id="ARBA00001946"/>
    </source>
</evidence>
<evidence type="ECO:0000256" key="77">
    <source>
        <dbReference type="ARBA" id="ARBA00047984"/>
    </source>
</evidence>
<dbReference type="InterPro" id="IPR046442">
    <property type="entry name" value="bCoV_NSP1_C"/>
</dbReference>
<evidence type="ECO:0000256" key="74">
    <source>
        <dbReference type="ARBA" id="ARBA00044617"/>
    </source>
</evidence>
<feature type="domain" description="Ubiquitin-like" evidence="94">
    <location>
        <begin position="840"/>
        <end position="955"/>
    </location>
</feature>
<dbReference type="Pfam" id="PF12379">
    <property type="entry name" value="bCoV_NSP3_N"/>
    <property type="match status" value="1"/>
</dbReference>
<evidence type="ECO:0000256" key="86">
    <source>
        <dbReference type="SAM" id="Phobius"/>
    </source>
</evidence>
<dbReference type="Gene3D" id="2.60.120.1680">
    <property type="match status" value="1"/>
</dbReference>
<dbReference type="GO" id="GO:0006508">
    <property type="term" value="P:proteolysis"/>
    <property type="evidence" value="ECO:0007669"/>
    <property type="project" value="UniProtKB-KW"/>
</dbReference>
<dbReference type="SUPFAM" id="SSF50494">
    <property type="entry name" value="Trypsin-like serine proteases"/>
    <property type="match status" value="1"/>
</dbReference>
<evidence type="ECO:0000256" key="59">
    <source>
        <dbReference type="ARBA" id="ARBA00023280"/>
    </source>
</evidence>
<dbReference type="CDD" id="cd21659">
    <property type="entry name" value="betaCoV_Nsp14"/>
    <property type="match status" value="1"/>
</dbReference>
<comment type="function">
    <text evidence="72">RNA-directed RNA polymerase that catalyzes the transcription of viral genomic and subgenomic RNAs. Acts in complex with nsp7 and nsp8 to transcribe both the minus and positive strands of genomic RNA. The kinase-like NiRAN domain of NSP12 attaches one or more nucleotides to the amino terminus of NSP9, forming a covalent RNA-protein intermediate that serves as transcription/replication primer. Subgenomic RNAs (sgRNAs) are formed by discontinuous transcription: The polymerase has the ability to pause at transcription-regulating sequences (TRS) and jump to the leader TRS, resulting in a major deletion. This creates a series of subgenomic RNAs that are replicated, transcribed and translated. In addition, Nsp12 is a subunit of the viral RNA capping enzyme that catalyzes the RNA guanylyltransferase reaction for genomic and sub-genomic RNAs. Subsequently, the NiRAN domain transfers RNA to GDP, and forms the core cap structure GpppA-RNA.</text>
</comment>
<dbReference type="InterPro" id="IPR043608">
    <property type="entry name" value="CoV_NSP15_M"/>
</dbReference>
<dbReference type="Pfam" id="PF11963">
    <property type="entry name" value="B-CoV_A_NSP1"/>
    <property type="match status" value="1"/>
</dbReference>
<feature type="domain" description="3Ecto" evidence="116">
    <location>
        <begin position="2622"/>
        <end position="2683"/>
    </location>
</feature>
<dbReference type="InterPro" id="IPR046440">
    <property type="entry name" value="AV_NSP11N_COV_NSP15M"/>
</dbReference>
<evidence type="ECO:0000256" key="14">
    <source>
        <dbReference type="ARBA" id="ARBA00008087"/>
    </source>
</evidence>
<evidence type="ECO:0000259" key="113">
    <source>
        <dbReference type="PROSITE" id="PS51990"/>
    </source>
</evidence>
<keyword evidence="46" id="KW-0694">RNA-binding</keyword>
<accession>A0A2H4MWX1</accession>
<evidence type="ECO:0000259" key="91">
    <source>
        <dbReference type="PROSITE" id="PS51653"/>
    </source>
</evidence>
<dbReference type="Pfam" id="PF13604">
    <property type="entry name" value="AAA_30"/>
    <property type="match status" value="1"/>
</dbReference>
<comment type="catalytic activity">
    <reaction evidence="60">
        <text>uridylyl-uridylyl-ribonucleotide-RNA = a 3'-end uridylyl-2',3'-cyclophospho-uridine-RNA + a 5'-end dephospho-ribonucleoside-RNA</text>
        <dbReference type="Rhea" id="RHEA:67732"/>
        <dbReference type="Rhea" id="RHEA-COMP:13936"/>
        <dbReference type="Rhea" id="RHEA-COMP:17334"/>
        <dbReference type="Rhea" id="RHEA-COMP:17335"/>
        <dbReference type="ChEBI" id="CHEBI:138284"/>
        <dbReference type="ChEBI" id="CHEBI:173079"/>
        <dbReference type="ChEBI" id="CHEBI:173080"/>
    </reaction>
</comment>
<feature type="domain" description="ExoN/MTase coactivator" evidence="103">
    <location>
        <begin position="4621"/>
        <end position="4758"/>
    </location>
</feature>
<evidence type="ECO:0000256" key="54">
    <source>
        <dbReference type="ARBA" id="ARBA00023208"/>
    </source>
</evidence>
<evidence type="ECO:0000256" key="81">
    <source>
        <dbReference type="ARBA" id="ARBA00055628"/>
    </source>
</evidence>
<evidence type="ECO:0000259" key="88">
    <source>
        <dbReference type="PROSITE" id="PS51124"/>
    </source>
</evidence>
<dbReference type="InterPro" id="IPR044357">
    <property type="entry name" value="NSP3_Ubl1_dom_CoV"/>
</dbReference>
<keyword evidence="49" id="KW-1190">Host gene expression shutoff by virus</keyword>
<dbReference type="InterPro" id="IPR043615">
    <property type="entry name" value="NSP2_N_CoV"/>
</dbReference>
<evidence type="ECO:0000256" key="27">
    <source>
        <dbReference type="ARBA" id="ARBA00022722"/>
    </source>
</evidence>
<keyword evidence="43" id="KW-1100">Inhibition of host NF-kappa-B by virus</keyword>
<dbReference type="Gene3D" id="2.40.10.250">
    <property type="entry name" value="Replicase NSP9"/>
    <property type="match status" value="1"/>
</dbReference>
<keyword evidence="52" id="KW-1015">Disulfide bond</keyword>
<evidence type="ECO:0000256" key="78">
    <source>
        <dbReference type="ARBA" id="ARBA00047995"/>
    </source>
</evidence>
<name>A0A2H4MWX1_9NIDO</name>
<feature type="domain" description="CoV Nsp2 C-terminal" evidence="114">
    <location>
        <begin position="728"/>
        <end position="838"/>
    </location>
</feature>
<evidence type="ECO:0000256" key="25">
    <source>
        <dbReference type="ARBA" id="ARBA00022692"/>
    </source>
</evidence>
<dbReference type="InterPro" id="IPR043504">
    <property type="entry name" value="Peptidase_S1_PA_chymotrypsin"/>
</dbReference>
<dbReference type="PROSITE" id="PS51948">
    <property type="entry name" value="COV_NSP12_RDRP"/>
    <property type="match status" value="1"/>
</dbReference>
<evidence type="ECO:0000256" key="17">
    <source>
        <dbReference type="ARBA" id="ARBA00022557"/>
    </source>
</evidence>
<evidence type="ECO:0000256" key="60">
    <source>
        <dbReference type="ARBA" id="ARBA00024600"/>
    </source>
</evidence>
<dbReference type="PROSITE" id="PS51958">
    <property type="entry name" value="NENDOU"/>
    <property type="match status" value="1"/>
</dbReference>
<dbReference type="InterPro" id="IPR009003">
    <property type="entry name" value="Peptidase_S1_PA"/>
</dbReference>
<keyword evidence="59" id="KW-0899">Viral immunoevasion</keyword>
<dbReference type="GO" id="GO:0039579">
    <property type="term" value="P:symbiont-mediated suppression of host ISG15-protein conjugation"/>
    <property type="evidence" value="ECO:0007669"/>
    <property type="project" value="UniProtKB-KW"/>
</dbReference>
<keyword evidence="20" id="KW-1132">Decay of host mRNAs by virus</keyword>
<dbReference type="InterPro" id="IPR044315">
    <property type="entry name" value="NSP14_betaCoV"/>
</dbReference>
<dbReference type="Pfam" id="PF16348">
    <property type="entry name" value="CoV_NSP4_C"/>
    <property type="match status" value="1"/>
</dbReference>
<feature type="domain" description="Peptidase C30" evidence="90">
    <location>
        <begin position="3635"/>
        <end position="3937"/>
    </location>
</feature>
<dbReference type="CDD" id="cd21824">
    <property type="entry name" value="MHV-like_Nsp3_NAB"/>
    <property type="match status" value="1"/>
</dbReference>
<dbReference type="InterPro" id="IPR027352">
    <property type="entry name" value="NSP13_ZBD_CoV-like"/>
</dbReference>
<evidence type="ECO:0000256" key="44">
    <source>
        <dbReference type="ARBA" id="ARBA00022870"/>
    </source>
</evidence>
<dbReference type="InterPro" id="IPR049894">
    <property type="entry name" value="COV_NSP3_3ECTO"/>
</dbReference>
<evidence type="ECO:0000259" key="98">
    <source>
        <dbReference type="PROSITE" id="PS51947"/>
    </source>
</evidence>
<dbReference type="InterPro" id="IPR043472">
    <property type="entry name" value="Macro_dom-like"/>
</dbReference>
<dbReference type="Gene3D" id="2.40.10.10">
    <property type="entry name" value="Trypsin-like serine proteases"/>
    <property type="match status" value="2"/>
</dbReference>
<dbReference type="CDD" id="cd21593">
    <property type="entry name" value="HCoV_HKU1-like_RdRp"/>
    <property type="match status" value="1"/>
</dbReference>
<dbReference type="InterPro" id="IPR032592">
    <property type="entry name" value="NSP3_NAB_bCoV"/>
</dbReference>
<feature type="domain" description="N7-MTase" evidence="105">
    <location>
        <begin position="6579"/>
        <end position="6805"/>
    </location>
</feature>
<feature type="domain" description="ExoN" evidence="104">
    <location>
        <begin position="6355"/>
        <end position="6570"/>
    </location>
</feature>
<feature type="active site" evidence="84">
    <location>
        <position position="7054"/>
    </location>
</feature>
<keyword evidence="31" id="KW-0688">Ribosomal frameshifting</keyword>
<evidence type="ECO:0000259" key="90">
    <source>
        <dbReference type="PROSITE" id="PS51442"/>
    </source>
</evidence>
<keyword evidence="33 82" id="KW-0863">Zinc-finger</keyword>
<keyword evidence="23" id="KW-0645">Protease</keyword>
<comment type="function">
    <text evidence="4">Forms a hexadecamer with nsp7 (8 subunits of each) that may participate in viral replication by acting as a primase. Alternatively, may synthesize substantially longer products than oligonucleotide primers.</text>
</comment>
<comment type="function">
    <text evidence="5">Cleaves the C-terminus of replicase polyprotein at 11 sites. Recognizes substrates containing the core sequence [ILMVF]-Q-|-[SGACN]. Also able to bind an ADP-ribose-1''-phosphate (ADRP).</text>
</comment>
<dbReference type="Pfam" id="PF08710">
    <property type="entry name" value="CoV_NSP9"/>
    <property type="match status" value="1"/>
</dbReference>
<dbReference type="InterPro" id="IPR027351">
    <property type="entry name" value="(+)RNA_virus_helicase_core_dom"/>
</dbReference>
<keyword evidence="47" id="KW-0693">Viral RNA replication</keyword>
<evidence type="ECO:0000256" key="73">
    <source>
        <dbReference type="ARBA" id="ARBA00043928"/>
    </source>
</evidence>
<keyword evidence="41 83" id="KW-0269">Exonuclease</keyword>
<comment type="catalytic activity">
    <reaction evidence="74">
        <text>a 5'-end (5'-triphosphoguanosine)-ribonucleoside in mRNA + S-adenosyl-L-methionine = a 5'-end (N(7)-methyl 5'-triphosphoguanosine)-ribonucleoside in mRNA + S-adenosyl-L-homocysteine</text>
        <dbReference type="Rhea" id="RHEA:67008"/>
        <dbReference type="Rhea" id="RHEA-COMP:17166"/>
        <dbReference type="Rhea" id="RHEA-COMP:17167"/>
        <dbReference type="ChEBI" id="CHEBI:57856"/>
        <dbReference type="ChEBI" id="CHEBI:59789"/>
        <dbReference type="ChEBI" id="CHEBI:156461"/>
        <dbReference type="ChEBI" id="CHEBI:167617"/>
        <dbReference type="EC" id="2.1.1.56"/>
    </reaction>
    <physiologicalReaction direction="left-to-right" evidence="74">
        <dbReference type="Rhea" id="RHEA:67009"/>
    </physiologicalReaction>
</comment>
<evidence type="ECO:0000259" key="87">
    <source>
        <dbReference type="PROSITE" id="PS50507"/>
    </source>
</evidence>
<dbReference type="SUPFAM" id="SSF52949">
    <property type="entry name" value="Macro domain-like"/>
    <property type="match status" value="1"/>
</dbReference>
<feature type="transmembrane region" description="Helical" evidence="86">
    <location>
        <begin position="4072"/>
        <end position="4092"/>
    </location>
</feature>
<evidence type="ECO:0000256" key="71">
    <source>
        <dbReference type="ARBA" id="ARBA00034514"/>
    </source>
</evidence>
<feature type="transmembrane region" description="Helical" evidence="86">
    <location>
        <begin position="2704"/>
        <end position="2723"/>
    </location>
</feature>
<evidence type="ECO:0000259" key="107">
    <source>
        <dbReference type="PROSITE" id="PS51958"/>
    </source>
</evidence>
<dbReference type="GO" id="GO:0039502">
    <property type="term" value="P:symbiont-mediated suppression of host type I interferon-mediated signaling pathway"/>
    <property type="evidence" value="ECO:0007669"/>
    <property type="project" value="UniProtKB-KW"/>
</dbReference>
<dbReference type="InterPro" id="IPR043606">
    <property type="entry name" value="CoV_NSP15_N"/>
</dbReference>
<keyword evidence="22" id="KW-1130">Modulation of host ubiquitin pathway by virus</keyword>
<evidence type="ECO:0000259" key="92">
    <source>
        <dbReference type="PROSITE" id="PS51657"/>
    </source>
</evidence>
<dbReference type="Pfam" id="PF22104">
    <property type="entry name" value="MHV_Nsp3_DPUP"/>
    <property type="match status" value="1"/>
</dbReference>
<dbReference type="GO" id="GO:0033644">
    <property type="term" value="C:host cell membrane"/>
    <property type="evidence" value="ECO:0007669"/>
    <property type="project" value="UniProtKB-SubCell"/>
</dbReference>
<dbReference type="EMBL" id="KY370044">
    <property type="protein sequence ID" value="ATP66731.1"/>
    <property type="molecule type" value="Genomic_RNA"/>
</dbReference>
<feature type="domain" description="Nsp15 N-terminal oligomerization" evidence="108">
    <location>
        <begin position="6806"/>
        <end position="6866"/>
    </location>
</feature>
<evidence type="ECO:0000256" key="50">
    <source>
        <dbReference type="ARBA" id="ARBA00023050"/>
    </source>
</evidence>
<dbReference type="GO" id="GO:0000175">
    <property type="term" value="F:3'-5'-RNA exonuclease activity"/>
    <property type="evidence" value="ECO:0007669"/>
    <property type="project" value="InterPro"/>
</dbReference>
<keyword evidence="34" id="KW-0833">Ubl conjugation pathway</keyword>
<feature type="active site" evidence="83">
    <location>
        <position position="6556"/>
    </location>
</feature>
<feature type="transmembrane region" description="Helical" evidence="86">
    <location>
        <begin position="4002"/>
        <end position="4023"/>
    </location>
</feature>
<feature type="domain" description="DPUP" evidence="93">
    <location>
        <begin position="1878"/>
        <end position="1950"/>
    </location>
</feature>
<feature type="domain" description="G2M" evidence="117">
    <location>
        <begin position="2408"/>
        <end position="2556"/>
    </location>
</feature>
<keyword evidence="18" id="KW-0945">Host-virus interaction</keyword>
<dbReference type="GO" id="GO:0005524">
    <property type="term" value="F:ATP binding"/>
    <property type="evidence" value="ECO:0007669"/>
    <property type="project" value="UniProtKB-KW"/>
</dbReference>
<dbReference type="InterPro" id="IPR001205">
    <property type="entry name" value="RNA-dir_pol_C"/>
</dbReference>
<comment type="catalytic activity">
    <reaction evidence="75">
        <text>a 5'-end diphospho-ribonucleoside in mRNA + GTP + H(+) = a 5'-end (5'-triphosphoguanosine)-ribonucleoside in mRNA + diphosphate</text>
        <dbReference type="Rhea" id="RHEA:67012"/>
        <dbReference type="Rhea" id="RHEA-COMP:17165"/>
        <dbReference type="Rhea" id="RHEA-COMP:17166"/>
        <dbReference type="ChEBI" id="CHEBI:15378"/>
        <dbReference type="ChEBI" id="CHEBI:33019"/>
        <dbReference type="ChEBI" id="CHEBI:37565"/>
        <dbReference type="ChEBI" id="CHEBI:167616"/>
        <dbReference type="ChEBI" id="CHEBI:167617"/>
        <dbReference type="EC" id="2.7.7.50"/>
    </reaction>
    <physiologicalReaction direction="left-to-right" evidence="75">
        <dbReference type="Rhea" id="RHEA:67013"/>
    </physiologicalReaction>
</comment>
<comment type="similarity">
    <text evidence="14">Belongs to the coronaviruses polyprotein 1ab family.</text>
</comment>
<dbReference type="InterPro" id="IPR007094">
    <property type="entry name" value="RNA-dir_pol_PSvirus"/>
</dbReference>
<dbReference type="Gene3D" id="1.10.8.370">
    <property type="entry name" value="nsp7 replicase"/>
    <property type="match status" value="1"/>
</dbReference>
<feature type="transmembrane region" description="Helical" evidence="86">
    <location>
        <begin position="3414"/>
        <end position="3439"/>
    </location>
</feature>
<dbReference type="InterPro" id="IPR046441">
    <property type="entry name" value="RdRp_CoV"/>
</dbReference>
<evidence type="ECO:0000256" key="9">
    <source>
        <dbReference type="ARBA" id="ARBA00003115"/>
    </source>
</evidence>
<evidence type="ECO:0000256" key="72">
    <source>
        <dbReference type="ARBA" id="ARBA00043918"/>
    </source>
</evidence>
<dbReference type="GO" id="GO:0008270">
    <property type="term" value="F:zinc ion binding"/>
    <property type="evidence" value="ECO:0007669"/>
    <property type="project" value="UniProtKB-KW"/>
</dbReference>
<dbReference type="CDD" id="cd21161">
    <property type="entry name" value="NendoU_cv_Nsp15-like"/>
    <property type="match status" value="1"/>
</dbReference>
<dbReference type="Pfam" id="PF06460">
    <property type="entry name" value="CoV_Methyltr_2"/>
    <property type="match status" value="1"/>
</dbReference>
<evidence type="ECO:0000256" key="82">
    <source>
        <dbReference type="PROSITE-ProRule" id="PRU00444"/>
    </source>
</evidence>
<dbReference type="PROSITE" id="PS51991">
    <property type="entry name" value="COV_NSP2_C"/>
    <property type="match status" value="1"/>
</dbReference>
<evidence type="ECO:0000256" key="21">
    <source>
        <dbReference type="ARBA" id="ARBA00022632"/>
    </source>
</evidence>
<dbReference type="InterPro" id="IPR008740">
    <property type="entry name" value="Peptidase_C30_CoV"/>
</dbReference>
<keyword evidence="25 86" id="KW-0812">Transmembrane</keyword>
<evidence type="ECO:0000256" key="37">
    <source>
        <dbReference type="ARBA" id="ARBA00022807"/>
    </source>
</evidence>
<dbReference type="InterPro" id="IPR036333">
    <property type="entry name" value="NSP10_sf_CoV"/>
</dbReference>
<feature type="compositionally biased region" description="Acidic residues" evidence="85">
    <location>
        <begin position="991"/>
        <end position="1025"/>
    </location>
</feature>
<evidence type="ECO:0000256" key="5">
    <source>
        <dbReference type="ARBA" id="ARBA00002223"/>
    </source>
</evidence>
<evidence type="ECO:0000256" key="2">
    <source>
        <dbReference type="ARBA" id="ARBA00001936"/>
    </source>
</evidence>
<dbReference type="PROSITE" id="PS51989">
    <property type="entry name" value="COV_NSP2_N"/>
    <property type="match status" value="1"/>
</dbReference>
<dbReference type="InterPro" id="IPR046436">
    <property type="entry name" value="NIV_EXON"/>
</dbReference>
<dbReference type="InterPro" id="IPR044322">
    <property type="entry name" value="NSP15_M_alpha_beta_CoV"/>
</dbReference>
<dbReference type="InterPro" id="IPR046438">
    <property type="entry name" value="NIV_2_O_MTASE"/>
</dbReference>
<evidence type="ECO:0000259" key="96">
    <source>
        <dbReference type="PROSITE" id="PS51945"/>
    </source>
</evidence>
<dbReference type="InterPro" id="IPR043613">
    <property type="entry name" value="CoV_NSP2_C"/>
</dbReference>
<feature type="domain" description="Nsp9 ssRNA-binding" evidence="102">
    <location>
        <begin position="4511"/>
        <end position="4620"/>
    </location>
</feature>
<feature type="transmembrane region" description="Helical" evidence="86">
    <location>
        <begin position="4140"/>
        <end position="4161"/>
    </location>
</feature>
<dbReference type="Pfam" id="PF01831">
    <property type="entry name" value="Peptidase_C16"/>
    <property type="match status" value="1"/>
</dbReference>
<sequence length="7467" mass="839952">MDTLPKVNKFGLELHWAPEFPWMFEETEEKLDNPVDSEVGMVCPTTVQKLVTSEIFLENHVMVDCRRLIPQECWVQSNLIRELCMNKGPEEVEPYVQEALFLRKAVLIQPPQHLSLEICYKWGCCPKGWSVGLFRRYCRCNTGRCAVSTHVSNQLFVIDPQGVSFGAGNFMGWLVPLSELPERAHGKLQPWVLYLRKKGEKGAYNKDHCRSAKDDYDFITEDAYEEVHDEPKGKYSKKAYALLKGYRGVKPLLYIDQYGCDYTGKLAEGLEAYADFSLQEMKELYPIWSQSLPNDVIVAWHVVRDPKVEMKSQSAATIRSIDYVANPTEDIEDGCVVMREPVHVLAANAIVLKLPKLNDVMQHTDSSVVEKVYKTKLQDCGFVMQFGYLECCQEECSYHGWVAGNMVDGFACMSCNHVYGVSDLLAQSSGVLPQNPVLFTEGTVTVTEDAFKLNGSPVVPFGGCLYWCAYPGMWLPVIQSAVKSYDNMVYTGTVGCKTVVKETEAVCRALYLDYVQHKCSDLKQRVMFGMTDVWHKQLLINRGDYQSLLENIDYFNMRRAKFSLETATVCSEGFMPFLLDGLVPRTYYLLKSGQAFKKSVVKFGQDVAEMSTEMLCVSLDSLESAIQYLEQNIGKLSSAFKHFGEKFVSKLISYFKKFTTNTALAFAWLLLHVLRGAYIVVESDIHFIRSIPSYARAIVHAFQAVFKMALDVIKVTFLDGLSAFRVGKERLCFVANRVYTVGRGCLKDMVLPSEVQRAKQQPIFLKGEAAPVQIKDDVVDVVKTKLQTCGHQKPPTVAEKICIVDNVYMAKAGGRFYPIVLDDDQICCLDQAWRFPCGGKKISFKEETNVKTYAEAVITRTVKVRYELDTKLNSILNTACGEFEVDNNVEMEEFTAVVLTTIEEKLTPCKELKEVGPMISAFLQKLDENSIYLFDDAGDEKLASKLYCAFSAPVDEDFECEESCSEDEDGEPDGDETDFIVAPQQESVANEQEESSETLDDEVSESEPEEEDEPETVDAVDDEQASSEFTTEEHNNIDSYWACSTVMVSEVLDGVKVWYPEANGWNCVLRSIAVFTGKLFSTAGGGLQWVNTTFQKMWDEKDPRLFYELGYLCALDDIKAGKYTDGFDPQCMLQALFDQLKVNAHVEWICQCGKKEVKDGLEACIGPFRNRRCACGKCMFTHKMKTPFELLWGVKSSFDVGLMRHSRAIVYGGVTIAHSRAMIATNSTMYIVDNKVSSVPLDQRLDFGYMINACVRLGYVVDTEEVGMVSEVEAPKPALKVLDVLFKDALKGYKHVLVSGCYPALKNSIGHKMLVACGLEELLPDVLGAYNASNMKVQRFKVQKDDVTYYVVPEVTPSCPLVRDVIRQNIAFVDTKEDVLMCPMGNLPIWSQYGRVSQHDMKLAYLNAGTNMHMADVNGTQLDYLRSLFVAPKEEASTATENDFVEVCGLYAPKATRNNCWLRSVLLVMQKLPCEFKDKSLRSLWKSYKKGYDQSFVDELRKKIPAKIVVPQGGYVADFAYWFMAQCEHKAYAKWRCLKCDTTSELKGLDAVFFYGDIVSHMCKCGEPMVLLHADMPYTAHFAVKNKEFCSFTTQRRVYVAACVVDINDRHSMAVIDNKQIDDRLICEVNSDKFDFIIGHGVSFKMTPFEIAQLYGSCITPNVCFVKGDVIKVTKLVEAEVLVNPANGYMKHGGGVAGAIAKAAGKKFIDETAQMVKSKGACQTGECYTSSGGDLCKTVLNVVGPDARVQNGKQCYSMLEKAYRHLNKHDCSVTTLVSAGIFSVPSDVSLTYLLGVAEKNVILVSNNKPDFDLISKCQITAVEGTKKLSEQLSRNVGCQIKYETDANKLLLSGDVVFVSTFSVLQDVLALRHDIKLDDDARVYLQTMMENLPVDWRIINKFNQVNGVRTISYFECPGNIEICSQGKNFGYLQQGKFVKASVREIKALFVDKVDILLTADGVNFNTRFVPVGEVFSKSLGNVFCDGVDVAKCKASSQYSGKVFFQYENLTTEELDAVKKSFGFDQKELLAYYNVLTRGKWKVAFHGKYFAFQQANNNCFVNAACLMLQQVSLKFKTVQWQEAWNEFRAGKPHRFVALVLAKGQFKFGEPADARDFLRVAIAQSDLSSATCDLEIICKCGVKKEQRKGVDAVMHFGTLKKEDMIKGYTIDCSCGDKLIHCVSLDVPFLICSNTPQDGLPSGVASANVFKGDKVGHYTHYKCGSTNQLFDADKVKNSKDVDGRVSDCLYIATSKKELKQTFKSVLTTYYLDDEKKVEYNPDLSQYYCDSGKYYTKPIIKAHFKTFEKVDGVYTNFKLVGHDICAKLNAKLGLDETQHFVEYKVTEWPTATGDVVLATDDMYVSRYENGCITFGKPVIWYGHENASLKSLTYFNRPSLVDTNKFDVLKVDDEVPQEQCEEITQEEEVQVVKLNGVKKPLKVENSVVVNDKTSDTKLVESLSLVDVYDMWLTGCKYVVKTANALSKVVNAPTLRKFVKFGMSVITIPMDLLNLRDVKPVCGAIRVAKEKVMPCWNFAKWLFFLLFGWIKFNTQNKVIYTTEIASKVTCKLVALGVKNALCTFNWSMVARGFCLIATIFLLWFSFLYTNVIFSDFYLPKIGFLPRFIGSIVQWIKGTLGVYTLCDFYEPDRLGFKNQYCNGSLACQLCMSGFDMLDNYKAIDVVQYEADRRSFVDYTGVLKLVAELVVSYTLYTVWFYPVFGLVCLQTLTTWLPEFFMLSSLHWTLRMIVGLANLLPAHVFLRLYITVAFIYKIVCLFRHIVHGCSKSGCLFCYKRNRSVRVKCSTVVGGTMRYYDVMANGGTGFCSKHQWNCVSCDSYKPGNTFITTEAAAELSKELKRPVNPTDVAYHTVVDVKQVGCNMRLFYDRDGQRIYDDVKAEHFVESDNLLHSKVKSVPNLHVVIVDDDADKASFLNAAVFYAQSLFRPILMVEKSLLSNATVGQSVSIAMFDAYAEKFSSLFPDTEFKAVASFIRSAHTSLKSGADMDVVLQTFVNCARKVCHLDELVDTKCVVEALKTAVAVGVELTSESFNNLVPTYLKTDKIATADLGVLIQNSCKHVSPNVAKTHSLASVWSVAAYNQLSSDMQLSLKKACSNTGMTFKLTYSSQSASISVNTTPFSLKGGAVFSYVIYTCFILSLILFCVLWSLMPTYTIHHSDFQLPVYASFKVLDNGVIRDVSVNDVCFANKFQQFDSWYESTYGLTYYTNSMACPIVVAVIDQDIGSTVFNVPTKVLRYGYHVLHFITHALSTDGVQCYTPHYQIPYFNFYDSGCVLSSACTMFAMADGRPQPFCYTDGLMFNASLYSSLAPHVRYNLANANGYIRFPEVLREGLIRIVRTRAMTYCRTGLCESSDEGLCFNFNGSWVLNNEYYRSMPGTFCGRDVFDIVYQMIASLAQPVDFFALTASSAAGALLAIIVVLVFYYLIKLKRAFGDYTSVVVVNVVVWFVNFLMLFVFQVYPSLSIVYAAFYFYITLYFPSEISVIMHLQWVVMYGTIMPLWFCLSYIAIVISNHALWVFSYCRKLGTGVRSDGTFEEMALTTFMITKDSYCKLKNSLSDVAFNRYLSLYNKYRYYSGKMDTAAYREAACSQLAKAMDTFTNNNGSDVLYQPPTASVSTSFLQSGIVKMVNPTSKIEPCVVSVTYGNMTLNGLWLDDKVYCPRHVICSASDMTNPDYTNLLCRVTSSDFTVMFDRMNLTVMSYQMQGCMLILTVTLQNPRTPKYTFGVVKPGETFTVLAAYNGKPQGAFHVTMRSSFTIKGSFLCGSCGSVGYVLMGDCVKFVYMHQLELSTGCHTGTNFNGDFYGPYKDAQVVQLPVQDYIQSVNFVAWLYAAILNNCNWFVQSDTCSIDDYNVWAMSNGFSQISTDLVLDALASLTGVPLEKLLAAIKRLHGGFQGRQIMGSCAFEDELTPSDVYQQLAGVKLQSKRTRVVKGTLSWLIASTFLFGCIITAFVKWTMFMYVTTHMMSITVCALCFISFAMLFVKHKHLYLTMYIIPVFLTLLYNNYLVVYKQSFRGIVYAWLTRFMPSVDYTYTDEVVYGVLLLFVMAFVTMRSINHDVFSLIMFAGRVISIVSMWYMGSNLEEELLLLVTSAFGTYTWTTVLSLAVAKLFARWATVNVLYFTDIPVIKMILLSYLVIGYVVSCYWGLFSLLNKLFRMPLGVYNYKISVQELRYMNANGLRPPKNSFEALMLNFKLLGVGGVPIIEVSQIQSKLTDVKCANVVLLNCLQHLHVASSSKLWQYCSTLHNEILATTDLGTAFEKLAQLLMVLFANPAAVDSKCLASISDVCDDYTKDGTVLQALQSEFVNMASFVEYEVAKKNLDEARSSGTASPQQLKQLEKACNIAKSAYERDRAVARKLERMADLALTNMYKEARINDKKSKVVSALQTMLFSMVRKLDNQALNSILDNAVKGCVPLNAIPSLTANTLTLIVPDKQVFDQVVDNVYVTYAGNVWNVQTIQDADGANVQLSEITLECNWPLVITANRYNEVSGTVLQNNELMPAKLKMQIVNSGPDQNCNTPTQCYYNNSNSGKVIYAILSDVDGLKYTKIVKEDGNVVCLELDPPCKFTVQDVKGLKIKYLYFVKGCNTLARGWVVGTISSTVRLQAGTATEYASNSSILSLCAFSVDPKKTYLDYIHQGGTPISNCVKMLCDHAGTGMAITVKPDATTNQDSYGGASVCIYCRARIEHPDIDGLCKLRGKFVQVPVGTKDPVSYILTHDVCQVCQFWRDGSCSCVSTNASVQSKDSNFLNRVRGTSVNARLVPCASGLDTDVQLRAFDICNSNVAGIGLHLKVNCCRFQRVDDDGNKLDRFFVVKRTDLNTYNREKDCYELLKDCSCVAEHEFFTFDVDGSRVPHIVRKDLTKYTMLDLCYALRHFDRNDCSLLCEILSVYAECEQSYFTKKDWYDFVENPDVINVYKKLGPIFNRALVNTAEFADKMIEAGLVGVLTLDNQDLNGKWYDFGDFVVALPGCGVAVADSYYSYMMPMLTMCHALECELYLNNNYRQFDLVQYDFTDYKVELFNKYFKYWGMPYHPNTVDCQDDRCVIHCANFNILFSMVLPNTCFGPLVRQIFVDGVPFVVSIGYHYKELGVVMNMDVDTHRYRLSLKDLLLYAADPALHVASATALLDLRTCCFSVAAIASGVKFQTVKPGNFNQDFYDFILSKGLLKEGSSVDLKHFFFTQDGNAAITDYNYYKYNLPTMVDIKQLLFVLEVVYKYFEIYDGGCIPASQVIVNNYDKSAGYPFNKFGKARLYYEALSFEEQDDIYAYTKRNVLPTLTQMNLKYAISAKNRARTVAGVSILSTMTGRMFHQKCLKSIAATRGVPVVIGTTKFYGGWDDMLRRLIKDVDSPVLMGWDYPKCDRAMPNILRIVSSLVLARKHEACCSQTDRFYRLANECAQVLSEIVMCGGCYYVKPGGTSSGDATTAFANSVFNICQAVSANVCSLMACNGNKIQDMSIRSLQKRLYSHVYRSDCVDSAFVNEYYEFLNKHFSMMILSDDGVVCYNSDYASKGYIANISAFQQVLYYQNNVFMSESKCWVESDINNGPHEFCSQHTMLVKMDGDEVYLPYPDPSRILGAGCFVDDLLKTDSVLLIERFVSLAIDAYPLVYHENEEYQKVFRVYLEYIKKLYNDLGNQILDSYSVVLSSCDGQKFTDESFYKNMYLRSAVMQSVGACVVCSSQTSLRCGSCIRKPLLCCKCCYDHVMATDHKYVLSVSPYVCNSPGCDVNDVTKLYLGGMSYYCEDHKPQYSFKLVMNGMVFGLYKQSCTGSPFIDDFNRIASSKWTDVDDYILANECTERLKLFAAETQKATEEAFKQCYASATIQEIVSDRELILSWEIGKVKPPLNKNYVFTGYHFTKTGKTVLGEYIFDKSELTNGVYYRSTTTYKLSVGDVFCLTSHSVASLSAPTLVPQETYSNIRFASVYSVPETFQSNVVNYQHIGMKRYCTVQGPPGTGKSHLAIGLAVYYCTARVVYTAASHAAVDALCEKAYKFLNINDCTRIIPARVRVECYDKFKINDTSRKYVFTTINALPEMVTDIVVVDEVSMLTNYELSVINSRIRAKHYVYIGDPAQLPAPRVLLNKGTLEPKYFNTVTKLMCCLGPDIFLGTCYRCPKEIVDTVSALVYDNKLKAKNENSSLCFKVFYKGVTTHESSSAVNMQQIYLISKFLKANPLWHNAVFISPYNSQNFAAKRVLGLQTQTVDSAQGSEYDYVIYSQTAETAHSVNVNRFNVAITRAKKGILCVMSNMQLFEELQFTTLTVDKIPSRLQCTTNLFKDCSKSYVGYHPAYAPSFLAVDEKYKVGGDLAVCLGTTDATVTYSRLISLMGFKLDLTLDGYCKLFITKEEAVKRVRSWVGFDAEGAHATRDSIGTNFPLQLGFSTGIDFVVEATGLYAERDGYSFKKAVAKAPPGEQFRHLIPLMSRGQRWEQVRPRIVQMLSDHLVDLSDSVVLVTWAANFELTCLRYFAKIGKEKICDVCTNRAASYNSRTGYYGCWRHSFSCDYLYNPLIVDIQQWGYSGSLSSNHDMYCSIHKGAHVASSDAIMTRCLAVYDCFCNNINWNVEYPIISNELSINTSCRALQRVMMKAAMLCNRYTLCYDIGNPKGIACVKGYDYKFYDAQPIVNSVKTLVYTYEAHKNSFKDGLCMFWNCNVDKYPENSVVCRFDTKVLSKLNLPGCNGGSLYVNKHAFHTKPFSRAAFENLKPMPFFYYSDTPCVYMDGVDVKQVDYVPLKTATCITKCNLGGAVCMKHAEEYREYLECYNVATTAGFTFWVYKNFEFYNLWNTFAKLQSLENVVYNLVKTGHYTGQAGEQPCAIINDKVVAKIDQEDVIVFTNNTTYPTNIAVELFAKRSVRHHPELKLLRNLNVDVCWKHVIWDYARQSIFCSNTYGVCNYTDIKFIENLNVLFDGRDNGALEAFRSAKNGVYISTTKVKSLQMIKGPPRAELNGVVVEKVGDTECVFYYALRKDGQDVIFSRGPGSLAVAGNACGNDALASETIFTQSRVISSFECRTDMEKDFIALDESVFIQKYGLEDYAFEHIVYGSFNQKIIGGLHLLIGLFRRQQKSNLVIQEFVSYDSSIHSYFITDEASGSSKSVCTVIDIVLDDFVALVKSLNLNCVSKVVNVNVDFKDFQFMLWCNEEKVMTFYPRLQAAADWKPGYSMPVLYKYLNSPMERVNLWNYGKAITLPSGCMMNVAKYTQLCQYLNTTTLAVPANMRVLHLGAGSDKGVAPGTSVLRQWLPAGTILVDNDINHFVSDSVASYFGDCITLPFDCQWDLIISDMYDPVTKNIGEYNVSKDGFFTYINYLIKEKLALGGSVAIKITEFSWNAELYKLMGHFAFWTAFCTNANATSSETFLIGINYLGKAKVEIDGNIMHANYLYWRNATFWNGGAYSLFDMSKFPLKLAGTAIVSLKPDQINEMVYSLIEKGKLLVRDTRKEVFVGDSMVNAITI</sequence>
<dbReference type="GO" id="GO:0004519">
    <property type="term" value="F:endonuclease activity"/>
    <property type="evidence" value="ECO:0007669"/>
    <property type="project" value="UniProtKB-UniRule"/>
</dbReference>
<dbReference type="GO" id="GO:0004482">
    <property type="term" value="F:mRNA 5'-cap (guanine-N7-)-methyltransferase activity"/>
    <property type="evidence" value="ECO:0007669"/>
    <property type="project" value="UniProtKB-EC"/>
</dbReference>
<evidence type="ECO:0000256" key="20">
    <source>
        <dbReference type="ARBA" id="ARBA00022616"/>
    </source>
</evidence>
<comment type="subunit">
    <text evidence="71">Interacts with nsp7, nsp13 and nsp12 to form the replication-transcription complex (RTC): nsp12, nsp7, two subunits of nsp8, and up to two subunits of nsp13.</text>
</comment>
<evidence type="ECO:0000259" key="114">
    <source>
        <dbReference type="PROSITE" id="PS51991"/>
    </source>
</evidence>
<dbReference type="GO" id="GO:0008242">
    <property type="term" value="F:omega peptidase activity"/>
    <property type="evidence" value="ECO:0007669"/>
    <property type="project" value="InterPro"/>
</dbReference>
<evidence type="ECO:0000259" key="97">
    <source>
        <dbReference type="PROSITE" id="PS51946"/>
    </source>
</evidence>
<dbReference type="GO" id="GO:0004483">
    <property type="term" value="F:methyltransferase cap1 activity"/>
    <property type="evidence" value="ECO:0007669"/>
    <property type="project" value="UniProtKB-EC"/>
</dbReference>
<feature type="domain" description="RdRp Nsp7 cofactor" evidence="100">
    <location>
        <begin position="4225"/>
        <end position="4313"/>
    </location>
</feature>
<dbReference type="InterPro" id="IPR043177">
    <property type="entry name" value="PLpro_N_sf_CoV"/>
</dbReference>
<keyword evidence="30" id="KW-0547">Nucleotide-binding</keyword>
<dbReference type="InterPro" id="IPR038083">
    <property type="entry name" value="NSP3A-like"/>
</dbReference>
<evidence type="ECO:0000256" key="40">
    <source>
        <dbReference type="ARBA" id="ARBA00022833"/>
    </source>
</evidence>
<evidence type="ECO:0000256" key="48">
    <source>
        <dbReference type="ARBA" id="ARBA00022989"/>
    </source>
</evidence>
<comment type="function">
    <text evidence="9">May play a role in the modulation of host cell survival signaling pathway by interacting with host PHB and PHB2. Indeed, these two proteins play a role in maintaining the functional integrity of the mitochondria and protecting cells from various stresses.</text>
</comment>
<evidence type="ECO:0000256" key="23">
    <source>
        <dbReference type="ARBA" id="ARBA00022670"/>
    </source>
</evidence>
<dbReference type="PROSITE" id="PS51949">
    <property type="entry name" value="COV_NSP7"/>
    <property type="match status" value="1"/>
</dbReference>
<dbReference type="PROSITE" id="PS51442">
    <property type="entry name" value="M_PRO"/>
    <property type="match status" value="1"/>
</dbReference>
<proteinExistence type="inferred from homology"/>
<keyword evidence="51 86" id="KW-0472">Membrane</keyword>
<dbReference type="InterPro" id="IPR044863">
    <property type="entry name" value="NIRAN"/>
</dbReference>
<dbReference type="InterPro" id="IPR037227">
    <property type="entry name" value="EndoU-like"/>
</dbReference>
<dbReference type="Gene3D" id="1.10.150.420">
    <property type="entry name" value="Coronavirus nonstructural protein 4 C-terminus"/>
    <property type="match status" value="1"/>
</dbReference>
<dbReference type="PROSITE" id="PS51963">
    <property type="entry name" value="BCOV_NSP1_C"/>
    <property type="match status" value="1"/>
</dbReference>
<evidence type="ECO:0000259" key="105">
    <source>
        <dbReference type="PROSITE" id="PS51954"/>
    </source>
</evidence>
<dbReference type="GO" id="GO:0019082">
    <property type="term" value="P:viral protein processing"/>
    <property type="evidence" value="ECO:0007669"/>
    <property type="project" value="InterPro"/>
</dbReference>
<evidence type="ECO:0000256" key="11">
    <source>
        <dbReference type="ARBA" id="ARBA00004301"/>
    </source>
</evidence>
<keyword evidence="40" id="KW-0862">Zinc</keyword>
<comment type="cofactor">
    <cofactor evidence="3">
        <name>Mg(2+)</name>
        <dbReference type="ChEBI" id="CHEBI:18420"/>
    </cofactor>
</comment>
<evidence type="ECO:0000256" key="64">
    <source>
        <dbReference type="ARBA" id="ARBA00034500"/>
    </source>
</evidence>
<dbReference type="GO" id="GO:0003724">
    <property type="term" value="F:RNA helicase activity"/>
    <property type="evidence" value="ECO:0007669"/>
    <property type="project" value="UniProtKB-EC"/>
</dbReference>
<keyword evidence="44" id="KW-1043">Host membrane</keyword>
<keyword evidence="39" id="KW-1114">Inhibition of host interferon signaling pathway by virus</keyword>
<dbReference type="CDD" id="cd21831">
    <property type="entry name" value="betaCoV_Nsp8"/>
    <property type="match status" value="1"/>
</dbReference>
<dbReference type="PROSITE" id="PS51947">
    <property type="entry name" value="NIRAN"/>
    <property type="match status" value="1"/>
</dbReference>
<evidence type="ECO:0000259" key="109">
    <source>
        <dbReference type="PROSITE" id="PS51961"/>
    </source>
</evidence>
<evidence type="ECO:0000256" key="1">
    <source>
        <dbReference type="ARBA" id="ARBA00000707"/>
    </source>
</evidence>
<feature type="domain" description="CoV Nsp1 globular" evidence="110">
    <location>
        <begin position="57"/>
        <end position="199"/>
    </location>
</feature>
<evidence type="ECO:0000256" key="67">
    <source>
        <dbReference type="ARBA" id="ARBA00034507"/>
    </source>
</evidence>
<evidence type="ECO:0000259" key="94">
    <source>
        <dbReference type="PROSITE" id="PS51943"/>
    </source>
</evidence>
<dbReference type="Pfam" id="PF05409">
    <property type="entry name" value="Peptidase_C30"/>
    <property type="match status" value="1"/>
</dbReference>
<evidence type="ECO:0000259" key="99">
    <source>
        <dbReference type="PROSITE" id="PS51948"/>
    </source>
</evidence>
<feature type="region of interest" description="Disordered" evidence="85">
    <location>
        <begin position="987"/>
        <end position="1033"/>
    </location>
</feature>
<evidence type="ECO:0000256" key="30">
    <source>
        <dbReference type="ARBA" id="ARBA00022741"/>
    </source>
</evidence>
<dbReference type="GO" id="GO:0016829">
    <property type="term" value="F:lyase activity"/>
    <property type="evidence" value="ECO:0007669"/>
    <property type="project" value="UniProtKB-KW"/>
</dbReference>
<evidence type="ECO:0000256" key="12">
    <source>
        <dbReference type="ARBA" id="ARBA00004407"/>
    </source>
</evidence>
<feature type="transmembrane region" description="Helical" evidence="86">
    <location>
        <begin position="3948"/>
        <end position="3966"/>
    </location>
</feature>
<keyword evidence="57" id="KW-1262">Eukaryotic host gene expression shutoff by virus</keyword>
<feature type="domain" description="RdRp Nsp8 cofactor" evidence="101">
    <location>
        <begin position="4314"/>
        <end position="4510"/>
    </location>
</feature>
<dbReference type="CDD" id="cd21519">
    <property type="entry name" value="betaCoV_Nsp2_MHV-like"/>
    <property type="match status" value="1"/>
</dbReference>
<keyword evidence="50" id="KW-1072">Activation of host autophagy by virus</keyword>
<dbReference type="PROSITE" id="PS51953">
    <property type="entry name" value="NIV_EXON"/>
    <property type="match status" value="1"/>
</dbReference>
<dbReference type="GO" id="GO:0039520">
    <property type="term" value="P:symbiont-mediated activation of host autophagy"/>
    <property type="evidence" value="ECO:0007669"/>
    <property type="project" value="UniProtKB-KW"/>
</dbReference>
<feature type="active site" evidence="84">
    <location>
        <position position="7069"/>
    </location>
</feature>
<dbReference type="CDD" id="cd21722">
    <property type="entry name" value="betaCoV_Nsp13-helicase"/>
    <property type="match status" value="1"/>
</dbReference>
<evidence type="ECO:0000259" key="108">
    <source>
        <dbReference type="PROSITE" id="PS51960"/>
    </source>
</evidence>
<dbReference type="CDD" id="cd21167">
    <property type="entry name" value="M_alpha_beta_cv_Nsp15-like"/>
    <property type="match status" value="1"/>
</dbReference>
<evidence type="ECO:0000256" key="35">
    <source>
        <dbReference type="ARBA" id="ARBA00022801"/>
    </source>
</evidence>
<dbReference type="SMART" id="SM00506">
    <property type="entry name" value="A1pp"/>
    <property type="match status" value="1"/>
</dbReference>
<evidence type="ECO:0000259" key="100">
    <source>
        <dbReference type="PROSITE" id="PS51949"/>
    </source>
</evidence>
<feature type="domain" description="RdRp catalytic" evidence="87">
    <location>
        <begin position="5365"/>
        <end position="5527"/>
    </location>
</feature>
<dbReference type="Gene3D" id="3.40.220.10">
    <property type="entry name" value="Leucine Aminopeptidase, subunit E, domain 1"/>
    <property type="match status" value="1"/>
</dbReference>
<comment type="subunit">
    <text evidence="65">Interacts with nsp12.</text>
</comment>
<feature type="transmembrane region" description="Helical" evidence="86">
    <location>
        <begin position="4099"/>
        <end position="4120"/>
    </location>
</feature>
<evidence type="ECO:0000256" key="26">
    <source>
        <dbReference type="ARBA" id="ARBA00022695"/>
    </source>
</evidence>
<dbReference type="GO" id="GO:0075523">
    <property type="term" value="P:viral translational frameshifting"/>
    <property type="evidence" value="ECO:0007669"/>
    <property type="project" value="UniProtKB-KW"/>
</dbReference>
<dbReference type="PROSITE" id="PS51954">
    <property type="entry name" value="COV_N7_MTASE"/>
    <property type="match status" value="1"/>
</dbReference>
<dbReference type="PANTHER" id="PTHR43788">
    <property type="entry name" value="DNA2/NAM7 HELICASE FAMILY MEMBER"/>
    <property type="match status" value="1"/>
</dbReference>
<dbReference type="InterPro" id="IPR002705">
    <property type="entry name" value="Pept_C30/C16_B_coronavir"/>
</dbReference>
<dbReference type="PROSITE" id="PS51945">
    <property type="entry name" value="BCOV_NSP3E_NAB"/>
    <property type="match status" value="1"/>
</dbReference>
<feature type="domain" description="CoV Nsp2 N-terminal" evidence="112">
    <location>
        <begin position="252"/>
        <end position="514"/>
    </location>
</feature>
<evidence type="ECO:0000256" key="63">
    <source>
        <dbReference type="ARBA" id="ARBA00034456"/>
    </source>
</evidence>
<dbReference type="GO" id="GO:0044220">
    <property type="term" value="C:host cell perinuclear region of cytoplasm"/>
    <property type="evidence" value="ECO:0007669"/>
    <property type="project" value="UniProtKB-SubCell"/>
</dbReference>
<dbReference type="InterPro" id="IPR043178">
    <property type="entry name" value="PLpro_thumb_sf_CoV"/>
</dbReference>
<evidence type="ECO:0000259" key="111">
    <source>
        <dbReference type="PROSITE" id="PS51963"/>
    </source>
</evidence>
<dbReference type="CDD" id="cd21666">
    <property type="entry name" value="betaCoV_Nsp5_Mpro"/>
    <property type="match status" value="1"/>
</dbReference>
<evidence type="ECO:0000256" key="80">
    <source>
        <dbReference type="ARBA" id="ARBA00049952"/>
    </source>
</evidence>
<dbReference type="SUPFAM" id="SSF144246">
    <property type="entry name" value="Coronavirus NSP10-like"/>
    <property type="match status" value="1"/>
</dbReference>
<dbReference type="InterPro" id="IPR046435">
    <property type="entry name" value="N7_MTase_CoV"/>
</dbReference>
<dbReference type="Pfam" id="PF19218">
    <property type="entry name" value="CoV_NSP3_C"/>
    <property type="match status" value="1"/>
</dbReference>
<dbReference type="PROSITE" id="PS51961">
    <property type="entry name" value="AV_NSP11N_COV_NSP15M"/>
    <property type="match status" value="1"/>
</dbReference>
<dbReference type="PROSITE" id="PS51951">
    <property type="entry name" value="COV_NSP9_SSRNA_BD"/>
    <property type="match status" value="1"/>
</dbReference>
<dbReference type="Gene3D" id="1.10.8.1190">
    <property type="match status" value="2"/>
</dbReference>
<feature type="transmembrane region" description="Helical" evidence="86">
    <location>
        <begin position="2581"/>
        <end position="2606"/>
    </location>
</feature>
<comment type="subunit">
    <text evidence="64">Interacts with nsp8 to form the replication-transcription complex (RTC): nsp12, nsp7, two subunits of nsp8, and up to two subunits of nsp13.</text>
</comment>
<dbReference type="InterPro" id="IPR044330">
    <property type="entry name" value="NSP15_alpha_betaCoV_N"/>
</dbReference>
<dbReference type="InterPro" id="IPR018995">
    <property type="entry name" value="RNA_synth_NSP10_CoV"/>
</dbReference>
<evidence type="ECO:0000256" key="41">
    <source>
        <dbReference type="ARBA" id="ARBA00022839"/>
    </source>
</evidence>
<dbReference type="GO" id="GO:0003727">
    <property type="term" value="F:single-stranded RNA binding"/>
    <property type="evidence" value="ECO:0007669"/>
    <property type="project" value="InterPro"/>
</dbReference>
<feature type="active site" evidence="83">
    <location>
        <position position="6375"/>
    </location>
</feature>
<evidence type="ECO:0000256" key="13">
    <source>
        <dbReference type="ARBA" id="ARBA00004452"/>
    </source>
</evidence>
<dbReference type="InterPro" id="IPR014828">
    <property type="entry name" value="NSP7_CoV"/>
</dbReference>
<dbReference type="CDD" id="cd21467">
    <property type="entry name" value="Ubl1_cv_Nsp3_N-like"/>
    <property type="match status" value="1"/>
</dbReference>
<feature type="region of interest" description="Disordered" evidence="85">
    <location>
        <begin position="959"/>
        <end position="978"/>
    </location>
</feature>
<evidence type="ECO:0000256" key="56">
    <source>
        <dbReference type="ARBA" id="ARBA00023239"/>
    </source>
</evidence>
<evidence type="ECO:0000256" key="7">
    <source>
        <dbReference type="ARBA" id="ARBA00002960"/>
    </source>
</evidence>
<dbReference type="InterPro" id="IPR022570">
    <property type="entry name" value="B-CoV_A_NSP1"/>
</dbReference>
<feature type="domain" description="Nucleic acid-binding" evidence="96">
    <location>
        <begin position="2295"/>
        <end position="2396"/>
    </location>
</feature>
<evidence type="ECO:0000256" key="53">
    <source>
        <dbReference type="ARBA" id="ARBA00023200"/>
    </source>
</evidence>
<dbReference type="InterPro" id="IPR044347">
    <property type="entry name" value="RdRp_HCoV_HKU1-like"/>
</dbReference>
<evidence type="ECO:0000256" key="69">
    <source>
        <dbReference type="ARBA" id="ARBA00034511"/>
    </source>
</evidence>
<feature type="transmembrane region" description="Helical" evidence="86">
    <location>
        <begin position="4044"/>
        <end position="4066"/>
    </location>
</feature>
<keyword evidence="26" id="KW-0548">Nucleotidyltransferase</keyword>
<dbReference type="PROSITE" id="PS51960">
    <property type="entry name" value="COV_NSP15_NTD"/>
    <property type="match status" value="1"/>
</dbReference>
<dbReference type="InterPro" id="IPR043612">
    <property type="entry name" value="CoV_NSP4_N"/>
</dbReference>
<dbReference type="InterPro" id="IPR029063">
    <property type="entry name" value="SAM-dependent_MTases_sf"/>
</dbReference>
<keyword evidence="27 83" id="KW-0540">Nuclease</keyword>
<dbReference type="InterPro" id="IPR043503">
    <property type="entry name" value="PLpro_palm_finger_dom_CoV"/>
</dbReference>
<feature type="active site" evidence="83">
    <location>
        <position position="6474"/>
    </location>
</feature>
<evidence type="ECO:0000256" key="32">
    <source>
        <dbReference type="ARBA" id="ARBA00022759"/>
    </source>
</evidence>
<comment type="cofactor">
    <cofactor evidence="2">
        <name>Mn(2+)</name>
        <dbReference type="ChEBI" id="CHEBI:29035"/>
    </cofactor>
</comment>
<dbReference type="InterPro" id="IPR042570">
    <property type="entry name" value="NSP3_NAB_bCoV_sf"/>
</dbReference>
<keyword evidence="24" id="KW-0808">Transferase</keyword>
<keyword evidence="21" id="KW-1090">Inhibition of host innate immune response by virus</keyword>
<dbReference type="GO" id="GO:0044172">
    <property type="term" value="C:host cell endoplasmic reticulum-Golgi intermediate compartment"/>
    <property type="evidence" value="ECO:0007669"/>
    <property type="project" value="UniProtKB-SubCell"/>
</dbReference>
<feature type="domain" description="CoV Nsp2 middle" evidence="113">
    <location>
        <begin position="519"/>
        <end position="708"/>
    </location>
</feature>
<evidence type="ECO:0000259" key="93">
    <source>
        <dbReference type="PROSITE" id="PS51942"/>
    </source>
</evidence>
<dbReference type="InterPro" id="IPR009466">
    <property type="entry name" value="NSP14_CoV"/>
</dbReference>
<feature type="domain" description="Nsp4C" evidence="97">
    <location>
        <begin position="3537"/>
        <end position="3634"/>
    </location>
</feature>
<dbReference type="Pfam" id="PF08717">
    <property type="entry name" value="CoV_NSP8"/>
    <property type="match status" value="1"/>
</dbReference>
<dbReference type="SUPFAM" id="SSF56672">
    <property type="entry name" value="DNA/RNA polymerases"/>
    <property type="match status" value="1"/>
</dbReference>
<keyword evidence="42" id="KW-0067">ATP-binding</keyword>
<dbReference type="InterPro" id="IPR043477">
    <property type="entry name" value="Peptidase_C30_dom3_CoV"/>
</dbReference>
<dbReference type="SUPFAM" id="SSF101816">
    <property type="entry name" value="Replicase NSP9"/>
    <property type="match status" value="1"/>
</dbReference>
<dbReference type="Gene3D" id="3.40.50.300">
    <property type="entry name" value="P-loop containing nucleotide triphosphate hydrolases"/>
    <property type="match status" value="2"/>
</dbReference>
<keyword evidence="28" id="KW-0479">Metal-binding</keyword>
<dbReference type="InterPro" id="IPR047570">
    <property type="entry name" value="NSP12_IF_CoV"/>
</dbReference>
<feature type="domain" description="(+)RNA virus helicase C-terminal" evidence="92">
    <location>
        <begin position="5941"/>
        <end position="6290"/>
    </location>
</feature>
<evidence type="ECO:0000256" key="16">
    <source>
        <dbReference type="ARBA" id="ARBA00022484"/>
    </source>
</evidence>
<dbReference type="CDD" id="cd21473">
    <property type="entry name" value="cv_Nsp4_TM"/>
    <property type="match status" value="1"/>
</dbReference>
<evidence type="ECO:0000256" key="47">
    <source>
        <dbReference type="ARBA" id="ARBA00022953"/>
    </source>
</evidence>
<dbReference type="Gene3D" id="3.10.20.540">
    <property type="match status" value="1"/>
</dbReference>
<feature type="domain" description="Nidovirus-type SAM-dependent 2'-O-MTase" evidence="106">
    <location>
        <begin position="7168"/>
        <end position="7462"/>
    </location>
</feature>
<evidence type="ECO:0000256" key="22">
    <source>
        <dbReference type="ARBA" id="ARBA00022662"/>
    </source>
</evidence>
<dbReference type="Pfam" id="PF20631">
    <property type="entry name" value="CoV_NSP13_1B"/>
    <property type="match status" value="1"/>
</dbReference>
<dbReference type="InterPro" id="IPR043611">
    <property type="entry name" value="CoV_NSP3_C"/>
</dbReference>
<dbReference type="PROSITE" id="PS51990">
    <property type="entry name" value="COV_NSP2_M"/>
    <property type="match status" value="1"/>
</dbReference>
<dbReference type="InterPro" id="IPR037204">
    <property type="entry name" value="NSP7_sf_CoV"/>
</dbReference>
<comment type="function">
    <text evidence="10">Forms a hexadecamer with nsp8 (8 subunits of each) that may participate in viral replication by acting as a primase. Alternatively, may synthesize substantially longer products than oligonucleotide primers.</text>
</comment>
<keyword evidence="48 86" id="KW-1133">Transmembrane helix</keyword>
<dbReference type="InterPro" id="IPR043502">
    <property type="entry name" value="DNA/RNA_pol_sf"/>
</dbReference>
<dbReference type="PROSITE" id="PS51943">
    <property type="entry name" value="COV_NSP3A_UBL"/>
    <property type="match status" value="1"/>
</dbReference>
<dbReference type="InterPro" id="IPR024358">
    <property type="entry name" value="NSP3_N_bCoV"/>
</dbReference>
<evidence type="ECO:0000259" key="106">
    <source>
        <dbReference type="PROSITE" id="PS51955"/>
    </source>
</evidence>
<comment type="subunit">
    <text evidence="66">Interacts with proofreading exoribonuclease nsp14 and 2'-O-methyltransferase nsp16; these interactions enhance nsp14 and nsp16 enzymatic activities.</text>
</comment>
<dbReference type="InterPro" id="IPR014829">
    <property type="entry name" value="NSP8_CoV"/>
</dbReference>
<dbReference type="Gene3D" id="3.30.160.820">
    <property type="entry name" value="Nsp15 N-terminal domain-like"/>
    <property type="match status" value="1"/>
</dbReference>
<evidence type="ECO:0000259" key="115">
    <source>
        <dbReference type="PROSITE" id="PS51992"/>
    </source>
</evidence>
<dbReference type="Gene3D" id="3.30.70.3540">
    <property type="entry name" value="Nsp8 replicase, head domain"/>
    <property type="match status" value="1"/>
</dbReference>
<dbReference type="Pfam" id="PF19219">
    <property type="entry name" value="CoV_NSP15_N"/>
    <property type="match status" value="1"/>
</dbReference>
<feature type="active site" evidence="84">
    <location>
        <position position="7109"/>
    </location>
</feature>
<dbReference type="PROSITE" id="PS51942">
    <property type="entry name" value="BCOV_NSP3C_C"/>
    <property type="match status" value="1"/>
</dbReference>
<feature type="domain" description="Nsp12 RNA-dependent RNA polymerase" evidence="99">
    <location>
        <begin position="5118"/>
        <end position="5685"/>
    </location>
</feature>
<evidence type="ECO:0000259" key="95">
    <source>
        <dbReference type="PROSITE" id="PS51944"/>
    </source>
</evidence>
<keyword evidence="37" id="KW-0788">Thiol protease</keyword>
<dbReference type="Pfam" id="PF13087">
    <property type="entry name" value="AAA_12"/>
    <property type="match status" value="1"/>
</dbReference>
<comment type="catalytic activity">
    <reaction evidence="79">
        <text>a 5'-end (N(7)-methyl 5'-triphosphoguanosine)-ribonucleoside in mRNA + S-adenosyl-L-methionine = a 5'-end (N(7)-methyl 5'-triphosphoguanosine)-(2'-O-methyl-ribonucleoside) in mRNA + S-adenosyl-L-homocysteine + H(+)</text>
        <dbReference type="Rhea" id="RHEA:67020"/>
        <dbReference type="Rhea" id="RHEA-COMP:17167"/>
        <dbReference type="Rhea" id="RHEA-COMP:17168"/>
        <dbReference type="ChEBI" id="CHEBI:15378"/>
        <dbReference type="ChEBI" id="CHEBI:57856"/>
        <dbReference type="ChEBI" id="CHEBI:59789"/>
        <dbReference type="ChEBI" id="CHEBI:156461"/>
        <dbReference type="ChEBI" id="CHEBI:167609"/>
        <dbReference type="EC" id="2.1.1.57"/>
    </reaction>
</comment>
<dbReference type="InterPro" id="IPR009469">
    <property type="entry name" value="RdRp_N_CoV"/>
</dbReference>
<feature type="active site" evidence="83">
    <location>
        <position position="6373"/>
    </location>
</feature>
<dbReference type="InterPro" id="IPR037230">
    <property type="entry name" value="NSP8_sf_CoV"/>
</dbReference>
<dbReference type="Pfam" id="PF20632">
    <property type="entry name" value="CoV_NSP13_ZBD"/>
    <property type="match status" value="1"/>
</dbReference>
<dbReference type="PROSITE" id="PS51994">
    <property type="entry name" value="BCOV_NSP3E_G2M"/>
    <property type="match status" value="1"/>
</dbReference>
<protein>
    <recommendedName>
        <fullName evidence="15">Replicase polyprotein 1ab</fullName>
    </recommendedName>
    <alternativeName>
        <fullName evidence="62">ORF1ab polyprotein</fullName>
    </alternativeName>
</protein>
<evidence type="ECO:0000259" key="89">
    <source>
        <dbReference type="PROSITE" id="PS51154"/>
    </source>
</evidence>
<dbReference type="PANTHER" id="PTHR43788:SF16">
    <property type="entry name" value="HELICASE WITH ZINC FINGER 2"/>
    <property type="match status" value="1"/>
</dbReference>
<keyword evidence="32 84" id="KW-0255">Endonuclease</keyword>
<evidence type="ECO:0000259" key="118">
    <source>
        <dbReference type="PROSITE" id="PS52000"/>
    </source>
</evidence>
<dbReference type="GO" id="GO:0004484">
    <property type="term" value="F:mRNA guanylyltransferase activity"/>
    <property type="evidence" value="ECO:0007669"/>
    <property type="project" value="UniProtKB-EC"/>
</dbReference>
<keyword evidence="45" id="KW-1127">Modulation of host ubiquitin pathway by viral deubiquitinase</keyword>
<comment type="subcellular location">
    <subcellularLocation>
        <location evidence="12">Host cytoplasm</location>
        <location evidence="12">Host perinuclear region</location>
    </subcellularLocation>
    <subcellularLocation>
        <location evidence="13">Host endoplasmic reticulum-Golgi intermediate compartment</location>
    </subcellularLocation>
    <subcellularLocation>
        <location evidence="11">Host membrane</location>
        <topology evidence="11">Multi-pass membrane protein</topology>
    </subcellularLocation>
</comment>
<comment type="function">
    <text evidence="63">Plays a role in viral RNA synthesis through two distinct activities. The N7-guanine methyltransferase activity plays a role in the formation of the cap structure GpppA-RNA. The proofreading exoribonuclease reduces the sensitivity of the virus to RNA mutagens during replication. This activity acts on both ssRNA and dsRNA in a 3'-5' direction.</text>
</comment>
<evidence type="ECO:0000256" key="33">
    <source>
        <dbReference type="ARBA" id="ARBA00022771"/>
    </source>
</evidence>
<dbReference type="InterPro" id="IPR043609">
    <property type="entry name" value="NendoU_nidovirus"/>
</dbReference>
<evidence type="ECO:0000256" key="38">
    <source>
        <dbReference type="ARBA" id="ARBA00022809"/>
    </source>
</evidence>
<dbReference type="Pfam" id="PF20633">
    <property type="entry name" value="CoV_NSP13_stalk"/>
    <property type="match status" value="1"/>
</dbReference>
<dbReference type="GO" id="GO:0039694">
    <property type="term" value="P:viral RNA genome replication"/>
    <property type="evidence" value="ECO:0007669"/>
    <property type="project" value="InterPro"/>
</dbReference>
<feature type="domain" description="NiRAN" evidence="98">
    <location>
        <begin position="4763"/>
        <end position="5018"/>
    </location>
</feature>
<evidence type="ECO:0000256" key="70">
    <source>
        <dbReference type="ARBA" id="ARBA00034512"/>
    </source>
</evidence>
<feature type="domain" description="AV-Nsp11N/CoV-Nsp15M" evidence="109">
    <location>
        <begin position="6867"/>
        <end position="6987"/>
    </location>
</feature>
<dbReference type="PROSITE" id="PS51653">
    <property type="entry name" value="CV_ZBD"/>
    <property type="match status" value="1"/>
</dbReference>
<evidence type="ECO:0000256" key="84">
    <source>
        <dbReference type="PROSITE-ProRule" id="PRU01303"/>
    </source>
</evidence>
<keyword evidence="17" id="KW-1192">Host mRNA suppression by virus</keyword>
<comment type="catalytic activity">
    <reaction evidence="78">
        <text>ATP + H2O = ADP + phosphate + H(+)</text>
        <dbReference type="Rhea" id="RHEA:13065"/>
        <dbReference type="ChEBI" id="CHEBI:15377"/>
        <dbReference type="ChEBI" id="CHEBI:15378"/>
        <dbReference type="ChEBI" id="CHEBI:30616"/>
        <dbReference type="ChEBI" id="CHEBI:43474"/>
        <dbReference type="ChEBI" id="CHEBI:456216"/>
        <dbReference type="EC" id="3.6.4.12"/>
    </reaction>
</comment>
<dbReference type="SUPFAM" id="SSF52540">
    <property type="entry name" value="P-loop containing nucleoside triphosphate hydrolases"/>
    <property type="match status" value="1"/>
</dbReference>
<dbReference type="CDD" id="cd21827">
    <property type="entry name" value="betaCoV_Nsp7"/>
    <property type="match status" value="1"/>
</dbReference>
<dbReference type="GO" id="GO:0043139">
    <property type="term" value="F:5'-3' DNA helicase activity"/>
    <property type="evidence" value="ECO:0007669"/>
    <property type="project" value="TreeGrafter"/>
</dbReference>
<evidence type="ECO:0000256" key="15">
    <source>
        <dbReference type="ARBA" id="ARBA00022087"/>
    </source>
</evidence>
<keyword evidence="36" id="KW-0347">Helicase</keyword>
<dbReference type="InterPro" id="IPR044353">
    <property type="entry name" value="Nsp3_Ubl2_dom_CoV"/>
</dbReference>
<dbReference type="CDD" id="cd21901">
    <property type="entry name" value="alpha_betaCoV_Nsp10"/>
    <property type="match status" value="1"/>
</dbReference>
<organism evidence="119">
    <name type="scientific">Rodent coronavirus</name>
    <dbReference type="NCBI Taxonomy" id="2050018"/>
    <lineage>
        <taxon>Viruses</taxon>
        <taxon>Riboviria</taxon>
        <taxon>Orthornavirae</taxon>
        <taxon>Pisuviricota</taxon>
        <taxon>Pisoniviricetes</taxon>
        <taxon>Nidovirales</taxon>
        <taxon>Cornidovirineae</taxon>
        <taxon>Coronaviridae</taxon>
        <taxon>Coronavirinae</taxon>
    </lineage>
</organism>
<dbReference type="Pfam" id="PF08715">
    <property type="entry name" value="CoV_peptidase"/>
    <property type="match status" value="1"/>
</dbReference>
<feature type="transmembrane region" description="Helical" evidence="86">
    <location>
        <begin position="2743"/>
        <end position="2766"/>
    </location>
</feature>
<keyword evidence="35 84" id="KW-0378">Hydrolase</keyword>
<dbReference type="InterPro" id="IPR036499">
    <property type="entry name" value="NSP9_sf_CoV"/>
</dbReference>
<dbReference type="InterPro" id="IPR041679">
    <property type="entry name" value="DNA2/NAM7-like_C"/>
</dbReference>
<evidence type="ECO:0000256" key="68">
    <source>
        <dbReference type="ARBA" id="ARBA00034508"/>
    </source>
</evidence>
<dbReference type="GO" id="GO:0039648">
    <property type="term" value="P:symbiont-mediated perturbation of host ubiquitin-like protein modification"/>
    <property type="evidence" value="ECO:0007669"/>
    <property type="project" value="UniProtKB-KW"/>
</dbReference>
<dbReference type="CDD" id="cd21689">
    <property type="entry name" value="stalk_CoV_Nsp13-like"/>
    <property type="match status" value="1"/>
</dbReference>
<dbReference type="CDD" id="cd21898">
    <property type="entry name" value="betaCoV_Nsp9"/>
    <property type="match status" value="1"/>
</dbReference>
<dbReference type="Pfam" id="PF01661">
    <property type="entry name" value="Macro"/>
    <property type="match status" value="1"/>
</dbReference>
<feature type="transmembrane region" description="Helical" evidence="86">
    <location>
        <begin position="3978"/>
        <end position="3996"/>
    </location>
</feature>
<evidence type="ECO:0000256" key="49">
    <source>
        <dbReference type="ARBA" id="ARBA00022995"/>
    </source>
</evidence>
<feature type="domain" description="Ubiquitin-like" evidence="95">
    <location>
        <begin position="1949"/>
        <end position="2004"/>
    </location>
</feature>
<dbReference type="InterPro" id="IPR048673">
    <property type="entry name" value="NSP13_stalk_CoV"/>
</dbReference>
<dbReference type="InterPro" id="IPR043610">
    <property type="entry name" value="NSP6_CoV"/>
</dbReference>
<dbReference type="Pfam" id="PF08716">
    <property type="entry name" value="CoV_NSP7"/>
    <property type="match status" value="1"/>
</dbReference>
<feature type="transmembrane region" description="Helical" evidence="86">
    <location>
        <begin position="3143"/>
        <end position="3163"/>
    </location>
</feature>
<dbReference type="InterPro" id="IPR009461">
    <property type="entry name" value="NSP16_CoV-like"/>
</dbReference>
<keyword evidence="53" id="KW-1035">Host cytoplasm</keyword>
<dbReference type="InterPro" id="IPR038123">
    <property type="entry name" value="NSP4_C_sf_CoV"/>
</dbReference>
<dbReference type="InterPro" id="IPR043174">
    <property type="entry name" value="NSP15_middle_sf"/>
</dbReference>
<feature type="domain" description="BetaCoV Nsp1 C-terminal" evidence="111">
    <location>
        <begin position="218"/>
        <end position="248"/>
    </location>
</feature>
<evidence type="ECO:0000259" key="117">
    <source>
        <dbReference type="PROSITE" id="PS51994"/>
    </source>
</evidence>
<dbReference type="SUPFAM" id="SSF159936">
    <property type="entry name" value="NSP3A-like"/>
    <property type="match status" value="1"/>
</dbReference>
<evidence type="ECO:0000256" key="83">
    <source>
        <dbReference type="PROSITE-ProRule" id="PRU01298"/>
    </source>
</evidence>
<evidence type="ECO:0000259" key="112">
    <source>
        <dbReference type="PROSITE" id="PS51989"/>
    </source>
</evidence>
<dbReference type="InterPro" id="IPR046443">
    <property type="entry name" value="a/bCoV_NSP1_glob"/>
</dbReference>
<evidence type="ECO:0000256" key="75">
    <source>
        <dbReference type="ARBA" id="ARBA00044624"/>
    </source>
</evidence>
<dbReference type="InterPro" id="IPR050534">
    <property type="entry name" value="Coronavir_polyprotein_1ab"/>
</dbReference>
<dbReference type="Pfam" id="PF09401">
    <property type="entry name" value="CoV_NSP10"/>
    <property type="match status" value="1"/>
</dbReference>
<evidence type="ECO:0000259" key="116">
    <source>
        <dbReference type="PROSITE" id="PS51993"/>
    </source>
</evidence>
<evidence type="ECO:0000259" key="103">
    <source>
        <dbReference type="PROSITE" id="PS51952"/>
    </source>
</evidence>
<dbReference type="InterPro" id="IPR044367">
    <property type="entry name" value="NSP6_betaCoV"/>
</dbReference>
<keyword evidence="54" id="KW-1095">Inhibition of host ISG15 by virus</keyword>
<evidence type="ECO:0000256" key="58">
    <source>
        <dbReference type="ARBA" id="ARBA00023258"/>
    </source>
</evidence>
<comment type="function">
    <text evidence="73">Forms a primer, NSP9-pU, which is utilized by the polymerase for the initiation of RNA chains. Interacts with ribosome signal recognition particle RNA (SRP). Together with NSP8, suppress protein integration into the cell membrane, thereby disrupting host immune defenses.</text>
</comment>
<dbReference type="FunFam" id="1.10.150.420:FF:000001">
    <property type="entry name" value="Replicase polyprotein"/>
    <property type="match status" value="1"/>
</dbReference>
<feature type="domain" description="Peptidase C16" evidence="88">
    <location>
        <begin position="2019"/>
        <end position="2281"/>
    </location>
</feature>
<dbReference type="InterPro" id="IPR047567">
    <property type="entry name" value="NSP3_G2M_bCoV"/>
</dbReference>
<dbReference type="InterPro" id="IPR044343">
    <property type="entry name" value="NSP13_1B_dom_CoV"/>
</dbReference>
<dbReference type="Gene3D" id="1.10.1840.10">
    <property type="entry name" value="main proteinase (3clpro) structure, domain 3"/>
    <property type="match status" value="1"/>
</dbReference>
<dbReference type="PROSITE" id="PS51946">
    <property type="entry name" value="COV_NSP4C"/>
    <property type="match status" value="1"/>
</dbReference>
<evidence type="ECO:0000256" key="55">
    <source>
        <dbReference type="ARBA" id="ARBA00023211"/>
    </source>
</evidence>
<dbReference type="GO" id="GO:0039657">
    <property type="term" value="P:symbiont-mediated suppression of host gene expression"/>
    <property type="evidence" value="ECO:0007669"/>
    <property type="project" value="UniProtKB-KW"/>
</dbReference>
<dbReference type="GO" id="GO:0004843">
    <property type="term" value="F:cysteine-type deubiquitinase activity"/>
    <property type="evidence" value="ECO:0007669"/>
    <property type="project" value="UniProtKB-EC"/>
</dbReference>
<feature type="domain" description="Nsp12 Interface" evidence="118">
    <location>
        <begin position="5019"/>
        <end position="5117"/>
    </location>
</feature>
<dbReference type="Pfam" id="PF19213">
    <property type="entry name" value="CoV_NSP6"/>
    <property type="match status" value="1"/>
</dbReference>
<dbReference type="Pfam" id="PF16251">
    <property type="entry name" value="bCoV_NAB"/>
    <property type="match status" value="1"/>
</dbReference>
<feature type="domain" description="CV ZBD" evidence="91">
    <location>
        <begin position="5686"/>
        <end position="5798"/>
    </location>
</feature>
<dbReference type="Gene3D" id="3.40.50.11020">
    <property type="entry name" value="Replicase polyprotein, nucleic acid-binding domain"/>
    <property type="match status" value="1"/>
</dbReference>
<keyword evidence="55" id="KW-0464">Manganese</keyword>
<dbReference type="PROSITE" id="PS51992">
    <property type="entry name" value="COV_NSP3_Y"/>
    <property type="match status" value="1"/>
</dbReference>
<dbReference type="Pfam" id="PF19216">
    <property type="entry name" value="CoV_NSP15_M"/>
    <property type="match status" value="1"/>
</dbReference>
<dbReference type="Pfam" id="PF00680">
    <property type="entry name" value="RdRP_1"/>
    <property type="match status" value="1"/>
</dbReference>
<evidence type="ECO:0000256" key="51">
    <source>
        <dbReference type="ARBA" id="ARBA00023136"/>
    </source>
</evidence>
<evidence type="ECO:0000256" key="4">
    <source>
        <dbReference type="ARBA" id="ARBA00002182"/>
    </source>
</evidence>
<dbReference type="InterPro" id="IPR013016">
    <property type="entry name" value="Peptidase_C16_CoV"/>
</dbReference>
<keyword evidence="56" id="KW-0456">Lyase</keyword>
<evidence type="ECO:0000256" key="34">
    <source>
        <dbReference type="ARBA" id="ARBA00022786"/>
    </source>
</evidence>
<dbReference type="PROSITE" id="PS51124">
    <property type="entry name" value="PEPTIDASE_C16"/>
    <property type="match status" value="2"/>
</dbReference>
<comment type="subunit">
    <text evidence="69">Interacts with nsp7 and nsp8 to form the replication-transcription complex (RTC): nsp12, nsp7, two subunits of nsp8, and up to two subunits of nsp13. Interacts with nsp9.</text>
</comment>
<dbReference type="Pfam" id="PF06478">
    <property type="entry name" value="CoV_RPol_N"/>
    <property type="match status" value="1"/>
</dbReference>
<dbReference type="PROSITE" id="PS51950">
    <property type="entry name" value="COV_NSP8"/>
    <property type="match status" value="1"/>
</dbReference>
<dbReference type="GO" id="GO:0006351">
    <property type="term" value="P:DNA-templated transcription"/>
    <property type="evidence" value="ECO:0007669"/>
    <property type="project" value="InterPro"/>
</dbReference>
<comment type="function">
    <text evidence="7">Multi-functional protein with a zinc-binding domain in N-terminus displaying RNA and DNA duplex-unwinding activities with 5' to 3' polarity. Activity of helicase is dependent on magnesium.</text>
</comment>
<comment type="subunit">
    <text evidence="70">Interacts with papain-like protease nsp3 and non-structural protein 6.</text>
</comment>
<evidence type="ECO:0000256" key="57">
    <source>
        <dbReference type="ARBA" id="ARBA00023247"/>
    </source>
</evidence>
<dbReference type="Pfam" id="PF19217">
    <property type="entry name" value="CoV_NSP4_N"/>
    <property type="match status" value="1"/>
</dbReference>
<feature type="transmembrane region" description="Helical" evidence="86">
    <location>
        <begin position="3478"/>
        <end position="3500"/>
    </location>
</feature>
<evidence type="ECO:0000256" key="39">
    <source>
        <dbReference type="ARBA" id="ARBA00022830"/>
    </source>
</evidence>
<dbReference type="PROSITE" id="PS52000">
    <property type="entry name" value="COV_NSP12_IF"/>
    <property type="match status" value="1"/>
</dbReference>
<evidence type="ECO:0000256" key="6">
    <source>
        <dbReference type="ARBA" id="ARBA00002697"/>
    </source>
</evidence>
<dbReference type="SUPFAM" id="SSF140367">
    <property type="entry name" value="Coronavirus NSP7-like"/>
    <property type="match status" value="1"/>
</dbReference>
<dbReference type="CDD" id="cd21171">
    <property type="entry name" value="NTD_alpha_betaCoV_Nsp15-like"/>
    <property type="match status" value="1"/>
</dbReference>
<dbReference type="CDD" id="cd21401">
    <property type="entry name" value="ZBD_cv_Nsp13-like"/>
    <property type="match status" value="1"/>
</dbReference>
<dbReference type="CDD" id="cd21879">
    <property type="entry name" value="MHV-like_Nsp1"/>
    <property type="match status" value="1"/>
</dbReference>
<dbReference type="InterPro" id="IPR044384">
    <property type="entry name" value="NSP2_MHV-like"/>
</dbReference>
<keyword evidence="19" id="KW-0489">Methyltransferase</keyword>
<feature type="domain" description="NendoU" evidence="107">
    <location>
        <begin position="7024"/>
        <end position="7163"/>
    </location>
</feature>
<evidence type="ECO:0000256" key="61">
    <source>
        <dbReference type="ARBA" id="ARBA00025984"/>
    </source>
</evidence>
<evidence type="ECO:0000256" key="29">
    <source>
        <dbReference type="ARBA" id="ARBA00022737"/>
    </source>
</evidence>
<comment type="function">
    <text evidence="6">Plays a pivotal role in viral transcription by stimulating both nsp14 3'-5' exoribonuclease and nsp16 2'-O-methyltransferase activities. Therefore plays an essential role in viral mRNAs cap methylation.</text>
</comment>
<dbReference type="InterPro" id="IPR047566">
    <property type="entry name" value="CoV_NSP3_Y"/>
</dbReference>
<evidence type="ECO:0000256" key="8">
    <source>
        <dbReference type="ARBA" id="ARBA00003070"/>
    </source>
</evidence>
<dbReference type="InterPro" id="IPR002589">
    <property type="entry name" value="Macro_dom"/>
</dbReference>
<dbReference type="Gene3D" id="3.10.20.350">
    <property type="match status" value="1"/>
</dbReference>
<keyword evidence="29" id="KW-0677">Repeat</keyword>
<evidence type="ECO:0000256" key="52">
    <source>
        <dbReference type="ARBA" id="ARBA00023157"/>
    </source>
</evidence>
<comment type="subunit">
    <text evidence="61">Interacts with host PHB and PHB2.</text>
</comment>
<evidence type="ECO:0000256" key="42">
    <source>
        <dbReference type="ARBA" id="ARBA00022840"/>
    </source>
</evidence>
<feature type="domain" description="CoV Nsp3 Y" evidence="115">
    <location>
        <begin position="2770"/>
        <end position="3138"/>
    </location>
</feature>
<evidence type="ECO:0000259" key="102">
    <source>
        <dbReference type="PROSITE" id="PS51951"/>
    </source>
</evidence>
<dbReference type="Gene3D" id="6.10.140.2090">
    <property type="match status" value="1"/>
</dbReference>
<dbReference type="PROSITE" id="PS51944">
    <property type="entry name" value="COV_NSP3D_UBL"/>
    <property type="match status" value="1"/>
</dbReference>
<dbReference type="CDD" id="cd23528">
    <property type="entry name" value="capping_2-OMTase_betaCoV_Nsp16"/>
    <property type="match status" value="1"/>
</dbReference>
<dbReference type="GO" id="GO:0004197">
    <property type="term" value="F:cysteine-type endopeptidase activity"/>
    <property type="evidence" value="ECO:0007669"/>
    <property type="project" value="InterPro"/>
</dbReference>
<dbReference type="SUPFAM" id="SSF143076">
    <property type="entry name" value="Coronavirus NSP8-like"/>
    <property type="match status" value="1"/>
</dbReference>
<dbReference type="Gene3D" id="3.40.50.11580">
    <property type="match status" value="1"/>
</dbReference>
<evidence type="ECO:0000256" key="79">
    <source>
        <dbReference type="ARBA" id="ARBA00049042"/>
    </source>
</evidence>
<evidence type="ECO:0000256" key="45">
    <source>
        <dbReference type="ARBA" id="ARBA00022876"/>
    </source>
</evidence>
<dbReference type="InterPro" id="IPR027417">
    <property type="entry name" value="P-loop_NTPase"/>
</dbReference>
<dbReference type="PROSITE" id="PS51962">
    <property type="entry name" value="COV_NSP1"/>
    <property type="match status" value="1"/>
</dbReference>
<evidence type="ECO:0000256" key="31">
    <source>
        <dbReference type="ARBA" id="ARBA00022758"/>
    </source>
</evidence>